<dbReference type="PROSITE" id="PS51257">
    <property type="entry name" value="PROKAR_LIPOPROTEIN"/>
    <property type="match status" value="1"/>
</dbReference>
<proteinExistence type="predicted"/>
<organism evidence="3">
    <name type="scientific">freshwater metagenome</name>
    <dbReference type="NCBI Taxonomy" id="449393"/>
    <lineage>
        <taxon>unclassified sequences</taxon>
        <taxon>metagenomes</taxon>
        <taxon>ecological metagenomes</taxon>
    </lineage>
</organism>
<feature type="domain" description="Leucine-binding protein" evidence="2">
    <location>
        <begin position="48"/>
        <end position="381"/>
    </location>
</feature>
<dbReference type="AlphaFoldDB" id="A0A6J5YL72"/>
<name>A0A6J5YL72_9ZZZZ</name>
<dbReference type="EMBL" id="CAEMXZ010000147">
    <property type="protein sequence ID" value="CAB4324438.1"/>
    <property type="molecule type" value="Genomic_DNA"/>
</dbReference>
<gene>
    <name evidence="3" type="ORF">UFOPK1392_02208</name>
</gene>
<dbReference type="Pfam" id="PF13458">
    <property type="entry name" value="Peripla_BP_6"/>
    <property type="match status" value="1"/>
</dbReference>
<protein>
    <submittedName>
        <fullName evidence="3">Unannotated protein</fullName>
    </submittedName>
</protein>
<dbReference type="InterPro" id="IPR028082">
    <property type="entry name" value="Peripla_BP_I"/>
</dbReference>
<evidence type="ECO:0000313" key="3">
    <source>
        <dbReference type="EMBL" id="CAB4324438.1"/>
    </source>
</evidence>
<reference evidence="3" key="1">
    <citation type="submission" date="2020-05" db="EMBL/GenBank/DDBJ databases">
        <authorList>
            <person name="Chiriac C."/>
            <person name="Salcher M."/>
            <person name="Ghai R."/>
            <person name="Kavagutti S V."/>
        </authorList>
    </citation>
    <scope>NUCLEOTIDE SEQUENCE</scope>
</reference>
<dbReference type="PANTHER" id="PTHR47151:SF2">
    <property type="entry name" value="AMINO ACID BINDING PROTEIN"/>
    <property type="match status" value="1"/>
</dbReference>
<dbReference type="CDD" id="cd06342">
    <property type="entry name" value="PBP1_ABC_LIVBP-like"/>
    <property type="match status" value="1"/>
</dbReference>
<dbReference type="InterPro" id="IPR028081">
    <property type="entry name" value="Leu-bd"/>
</dbReference>
<sequence length="394" mass="40145">MILPNRTRPVATWAGAITLAAILLLGCSDSGSSTNASADGATCPKGTTIGFLGRFDGAEPAATSPTALGVQLAVDEFNAANPECQIALEVESGSGGATAAATAAQKLVASRQVLAVVGPQFSGDVEEAGPVLNTGGVPFVSATATRTDLSAQGWDMFHRVVGTNKTIGIGAANYMVKTLGAAKIAVIDDGTPYSIDLASTVTTALGASATAVGTITDAPGSVDDIVARLEGFGTEDAVYFAGYELKAAELLRQLRAANISSTFVGSDTLPSATFLEAAGENVEGVIATCLCAPLSEISKGEDFSSRFRASFPAADPNEEYAAEAFDATNLILATIAAGNHDRPSITNALSNITWEGITRSIQFNANGDVVDPVVWVSEVRGGSFRAIGSVNGNE</sequence>
<keyword evidence="1" id="KW-0732">Signal</keyword>
<dbReference type="SUPFAM" id="SSF53822">
    <property type="entry name" value="Periplasmic binding protein-like I"/>
    <property type="match status" value="1"/>
</dbReference>
<dbReference type="Gene3D" id="3.40.50.2300">
    <property type="match status" value="2"/>
</dbReference>
<evidence type="ECO:0000259" key="2">
    <source>
        <dbReference type="Pfam" id="PF13458"/>
    </source>
</evidence>
<dbReference type="PANTHER" id="PTHR47151">
    <property type="entry name" value="LEU/ILE/VAL-BINDING ABC TRANSPORTER SUBUNIT"/>
    <property type="match status" value="1"/>
</dbReference>
<accession>A0A6J5YL72</accession>
<evidence type="ECO:0000256" key="1">
    <source>
        <dbReference type="ARBA" id="ARBA00022729"/>
    </source>
</evidence>